<proteinExistence type="predicted"/>
<keyword evidence="1" id="KW-0812">Transmembrane</keyword>
<organism evidence="2 3">
    <name type="scientific">Crossiella equi</name>
    <dbReference type="NCBI Taxonomy" id="130796"/>
    <lineage>
        <taxon>Bacteria</taxon>
        <taxon>Bacillati</taxon>
        <taxon>Actinomycetota</taxon>
        <taxon>Actinomycetes</taxon>
        <taxon>Pseudonocardiales</taxon>
        <taxon>Pseudonocardiaceae</taxon>
        <taxon>Crossiella</taxon>
    </lineage>
</organism>
<feature type="transmembrane region" description="Helical" evidence="1">
    <location>
        <begin position="123"/>
        <end position="141"/>
    </location>
</feature>
<dbReference type="EMBL" id="JAGIOO010000001">
    <property type="protein sequence ID" value="MBP2471833.1"/>
    <property type="molecule type" value="Genomic_DNA"/>
</dbReference>
<evidence type="ECO:0000313" key="2">
    <source>
        <dbReference type="EMBL" id="MBP2471833.1"/>
    </source>
</evidence>
<dbReference type="InterPro" id="IPR025498">
    <property type="entry name" value="DUF4389"/>
</dbReference>
<evidence type="ECO:0008006" key="4">
    <source>
        <dbReference type="Google" id="ProtNLM"/>
    </source>
</evidence>
<feature type="transmembrane region" description="Helical" evidence="1">
    <location>
        <begin position="147"/>
        <end position="165"/>
    </location>
</feature>
<gene>
    <name evidence="2" type="ORF">JOF53_000705</name>
</gene>
<protein>
    <recommendedName>
        <fullName evidence="4">DUF4389 domain-containing protein</fullName>
    </recommendedName>
</protein>
<keyword evidence="3" id="KW-1185">Reference proteome</keyword>
<comment type="caution">
    <text evidence="2">The sequence shown here is derived from an EMBL/GenBank/DDBJ whole genome shotgun (WGS) entry which is preliminary data.</text>
</comment>
<dbReference type="RefSeq" id="WP_086786253.1">
    <property type="nucleotide sequence ID" value="NZ_JAGIOO010000001.1"/>
</dbReference>
<sequence>MSAPHPLSVTARPDADLSRWLWLVKWLLALPHYLVLAVLWPVAVLSTMAAFVWVLCTGRHPRPLFDFTLGVLCWTWRVAFYSYGVLGTDRYPPFSLGPCPDYPAALHLSRPERLSRGLALVKWWLLALPHYLVLGALAGSGTADGRLPGALGLLVLYAGTALLCTGRYPSGLFRLVTGCQRWGLRVAVYALLLTDTYPPFRLDQGGEEPVA</sequence>
<reference evidence="2 3" key="1">
    <citation type="submission" date="2021-03" db="EMBL/GenBank/DDBJ databases">
        <title>Sequencing the genomes of 1000 actinobacteria strains.</title>
        <authorList>
            <person name="Klenk H.-P."/>
        </authorList>
    </citation>
    <scope>NUCLEOTIDE SEQUENCE [LARGE SCALE GENOMIC DNA]</scope>
    <source>
        <strain evidence="2 3">DSM 44580</strain>
    </source>
</reference>
<evidence type="ECO:0000256" key="1">
    <source>
        <dbReference type="SAM" id="Phobius"/>
    </source>
</evidence>
<accession>A0ABS5A5G6</accession>
<feature type="transmembrane region" description="Helical" evidence="1">
    <location>
        <begin position="33"/>
        <end position="56"/>
    </location>
</feature>
<dbReference type="Proteomes" id="UP001519363">
    <property type="component" value="Unassembled WGS sequence"/>
</dbReference>
<keyword evidence="1" id="KW-1133">Transmembrane helix</keyword>
<keyword evidence="1" id="KW-0472">Membrane</keyword>
<name>A0ABS5A5G6_9PSEU</name>
<evidence type="ECO:0000313" key="3">
    <source>
        <dbReference type="Proteomes" id="UP001519363"/>
    </source>
</evidence>
<dbReference type="Pfam" id="PF14333">
    <property type="entry name" value="DUF4389"/>
    <property type="match status" value="1"/>
</dbReference>